<dbReference type="SUPFAM" id="SSF109854">
    <property type="entry name" value="DinB/YfiT-like putative metalloenzymes"/>
    <property type="match status" value="1"/>
</dbReference>
<dbReference type="InterPro" id="IPR034660">
    <property type="entry name" value="DinB/YfiT-like"/>
</dbReference>
<dbReference type="NCBIfam" id="TIGR03083">
    <property type="entry name" value="maleylpyruvate isomerase family mycothiol-dependent enzyme"/>
    <property type="match status" value="1"/>
</dbReference>
<dbReference type="Proteomes" id="UP001597483">
    <property type="component" value="Unassembled WGS sequence"/>
</dbReference>
<dbReference type="InterPro" id="IPR017520">
    <property type="entry name" value="CHP03086"/>
</dbReference>
<name>A0ABW5HGJ8_9PSEU</name>
<protein>
    <submittedName>
        <fullName evidence="2">TIGR03086 family metal-binding protein</fullName>
    </submittedName>
</protein>
<gene>
    <name evidence="2" type="ORF">ACFSVL_33465</name>
</gene>
<dbReference type="NCBIfam" id="TIGR03086">
    <property type="entry name" value="TIGR03086 family metal-binding protein"/>
    <property type="match status" value="1"/>
</dbReference>
<dbReference type="EMBL" id="JBHUKS010000026">
    <property type="protein sequence ID" value="MFD2472346.1"/>
    <property type="molecule type" value="Genomic_DNA"/>
</dbReference>
<evidence type="ECO:0000313" key="3">
    <source>
        <dbReference type="Proteomes" id="UP001597483"/>
    </source>
</evidence>
<sequence>MSLLDRHRQAMTDFDRTVHLVRPEQWDSPTPCTEWTVRDLVNHLVAEQLWAPHLLGGATLAEVGDRYDGDVLGDDPVRAWEESSRAARAAWLADGATSRTVHLSFGDADASLYGWQMTTDLAVHAWDLAMGIGAPQPIEDDLAEELLRVAGPIIEASQTPDILAPPVQVPGTASAPDRLVALCGREPR</sequence>
<comment type="caution">
    <text evidence="2">The sequence shown here is derived from an EMBL/GenBank/DDBJ whole genome shotgun (WGS) entry which is preliminary data.</text>
</comment>
<feature type="domain" description="Mycothiol-dependent maleylpyruvate isomerase metal-binding" evidence="1">
    <location>
        <begin position="8"/>
        <end position="129"/>
    </location>
</feature>
<evidence type="ECO:0000313" key="2">
    <source>
        <dbReference type="EMBL" id="MFD2472346.1"/>
    </source>
</evidence>
<organism evidence="2 3">
    <name type="scientific">Amycolatopsis silviterrae</name>
    <dbReference type="NCBI Taxonomy" id="1656914"/>
    <lineage>
        <taxon>Bacteria</taxon>
        <taxon>Bacillati</taxon>
        <taxon>Actinomycetota</taxon>
        <taxon>Actinomycetes</taxon>
        <taxon>Pseudonocardiales</taxon>
        <taxon>Pseudonocardiaceae</taxon>
        <taxon>Amycolatopsis</taxon>
    </lineage>
</organism>
<accession>A0ABW5HGJ8</accession>
<dbReference type="Gene3D" id="1.20.120.450">
    <property type="entry name" value="dinb family like domain"/>
    <property type="match status" value="1"/>
</dbReference>
<proteinExistence type="predicted"/>
<keyword evidence="3" id="KW-1185">Reference proteome</keyword>
<dbReference type="RefSeq" id="WP_378309957.1">
    <property type="nucleotide sequence ID" value="NZ_JBHUKS010000026.1"/>
</dbReference>
<dbReference type="InterPro" id="IPR024344">
    <property type="entry name" value="MDMPI_metal-binding"/>
</dbReference>
<dbReference type="Pfam" id="PF11716">
    <property type="entry name" value="MDMPI_N"/>
    <property type="match status" value="1"/>
</dbReference>
<reference evidence="3" key="1">
    <citation type="journal article" date="2019" name="Int. J. Syst. Evol. Microbiol.">
        <title>The Global Catalogue of Microorganisms (GCM) 10K type strain sequencing project: providing services to taxonomists for standard genome sequencing and annotation.</title>
        <authorList>
            <consortium name="The Broad Institute Genomics Platform"/>
            <consortium name="The Broad Institute Genome Sequencing Center for Infectious Disease"/>
            <person name="Wu L."/>
            <person name="Ma J."/>
        </authorList>
    </citation>
    <scope>NUCLEOTIDE SEQUENCE [LARGE SCALE GENOMIC DNA]</scope>
    <source>
        <strain evidence="3">CGMCC 4.7641</strain>
    </source>
</reference>
<dbReference type="InterPro" id="IPR017517">
    <property type="entry name" value="Maleyloyr_isom"/>
</dbReference>
<evidence type="ECO:0000259" key="1">
    <source>
        <dbReference type="Pfam" id="PF11716"/>
    </source>
</evidence>